<sequence length="82" mass="8610">MWLTPAALAQPCPCSCEQPSQGVIGPDGLCQCPCGVVPIPGINAETLSGPPKPPQAGGPTPTWTVEPGYDDDFGGPFWDDWW</sequence>
<organism evidence="2 3">
    <name type="scientific">Cyanobium usitatum str. Tous</name>
    <dbReference type="NCBI Taxonomy" id="2116684"/>
    <lineage>
        <taxon>Bacteria</taxon>
        <taxon>Bacillati</taxon>
        <taxon>Cyanobacteriota</taxon>
        <taxon>Cyanophyceae</taxon>
        <taxon>Synechococcales</taxon>
        <taxon>Prochlorococcaceae</taxon>
        <taxon>Cyanobium</taxon>
    </lineage>
</organism>
<evidence type="ECO:0000256" key="1">
    <source>
        <dbReference type="SAM" id="MobiDB-lite"/>
    </source>
</evidence>
<keyword evidence="3" id="KW-1185">Reference proteome</keyword>
<feature type="region of interest" description="Disordered" evidence="1">
    <location>
        <begin position="45"/>
        <end position="82"/>
    </location>
</feature>
<protein>
    <submittedName>
        <fullName evidence="2">Uncharacterized protein</fullName>
    </submittedName>
</protein>
<evidence type="ECO:0000313" key="2">
    <source>
        <dbReference type="EMBL" id="PSJ06889.1"/>
    </source>
</evidence>
<gene>
    <name evidence="2" type="ORF">C7K55_02695</name>
</gene>
<comment type="caution">
    <text evidence="2">The sequence shown here is derived from an EMBL/GenBank/DDBJ whole genome shotgun (WGS) entry which is preliminary data.</text>
</comment>
<dbReference type="EMBL" id="PXXO01000002">
    <property type="protein sequence ID" value="PSJ06889.1"/>
    <property type="molecule type" value="Genomic_DNA"/>
</dbReference>
<dbReference type="Proteomes" id="UP000243002">
    <property type="component" value="Unassembled WGS sequence"/>
</dbReference>
<accession>A0A2P7N0A9</accession>
<evidence type="ECO:0000313" key="3">
    <source>
        <dbReference type="Proteomes" id="UP000243002"/>
    </source>
</evidence>
<proteinExistence type="predicted"/>
<dbReference type="AlphaFoldDB" id="A0A2P7N0A9"/>
<name>A0A2P7N0A9_9CYAN</name>
<reference evidence="2 3" key="1">
    <citation type="journal article" date="2018" name="Environ. Microbiol.">
        <title>Ecological and genomic features of two widespread freshwater picocyanobacteria.</title>
        <authorList>
            <person name="Cabello-Yeves P.J."/>
            <person name="Picazo A."/>
            <person name="Camacho A."/>
            <person name="Callieri C."/>
            <person name="Rosselli R."/>
            <person name="Roda-Garcia J.J."/>
            <person name="Coutinho F.H."/>
            <person name="Rodriguez-Valera F."/>
        </authorList>
    </citation>
    <scope>NUCLEOTIDE SEQUENCE [LARGE SCALE GENOMIC DNA]</scope>
    <source>
        <strain evidence="2 3">Tous</strain>
    </source>
</reference>